<accession>A0AAN6HFP0</accession>
<gene>
    <name evidence="1" type="ORF">LTR91_017914</name>
</gene>
<comment type="caution">
    <text evidence="1">The sequence shown here is derived from an EMBL/GenBank/DDBJ whole genome shotgun (WGS) entry which is preliminary data.</text>
</comment>
<organism evidence="1 2">
    <name type="scientific">Friedmanniomyces endolithicus</name>
    <dbReference type="NCBI Taxonomy" id="329885"/>
    <lineage>
        <taxon>Eukaryota</taxon>
        <taxon>Fungi</taxon>
        <taxon>Dikarya</taxon>
        <taxon>Ascomycota</taxon>
        <taxon>Pezizomycotina</taxon>
        <taxon>Dothideomycetes</taxon>
        <taxon>Dothideomycetidae</taxon>
        <taxon>Mycosphaerellales</taxon>
        <taxon>Teratosphaeriaceae</taxon>
        <taxon>Friedmanniomyces</taxon>
    </lineage>
</organism>
<evidence type="ECO:0000313" key="2">
    <source>
        <dbReference type="Proteomes" id="UP001175353"/>
    </source>
</evidence>
<reference evidence="1" key="1">
    <citation type="submission" date="2023-06" db="EMBL/GenBank/DDBJ databases">
        <title>Black Yeasts Isolated from many extreme environments.</title>
        <authorList>
            <person name="Coleine C."/>
            <person name="Stajich J.E."/>
            <person name="Selbmann L."/>
        </authorList>
    </citation>
    <scope>NUCLEOTIDE SEQUENCE</scope>
    <source>
        <strain evidence="1">CCFEE 5200</strain>
    </source>
</reference>
<proteinExistence type="predicted"/>
<keyword evidence="2" id="KW-1185">Reference proteome</keyword>
<protein>
    <submittedName>
        <fullName evidence="1">Uncharacterized protein</fullName>
    </submittedName>
</protein>
<name>A0AAN6HFP0_9PEZI</name>
<evidence type="ECO:0000313" key="1">
    <source>
        <dbReference type="EMBL" id="KAK0965615.1"/>
    </source>
</evidence>
<dbReference type="Proteomes" id="UP001175353">
    <property type="component" value="Unassembled WGS sequence"/>
</dbReference>
<sequence length="525" mass="60413">MTARRAPSICLACQARQEVVGRRRPSIMVPKRRRLETLAKAPAERAGGIALASSPVLSRPTSVEDAEHKRIAIVVANALPAWELDDQPADVREAFRSLEDLWKTKHLRIPILKGLSNPWPEERHARSHNEKRPEAPISHSTFRQNLALARHSKLTRQVLRAQLLRCQRPTDVLRVVATALTMSRETRFSLSAQHEPIVRALYRCRDLVDDAEVLSAVNAILSRYKVYDLHVADQLIAFGLKLAARVRTVTGMKKYLRIIRERGAGMTTNIFRATIAKFSIGHRGLGEIRNGRWLRSDLLQVLMGFDDCTHLPLEQQFHLGTFLDRRDWQYLHGWIAALGRCKHAEEIRREWMIWKDSAARRRPKKLASMTPSITTKTRGDYWFLEQMTYSGGLKWAWKLVEETETNVGLLKNRIIFALLEGVEHCPRSVWQTQGETIRRLLLRKYDVELTKIERAFSVAWVSTDLDDEAEGYHVLLENQETVVMERLSHEDFKLEEDFGYPYESVVPSKERDLHDAVEVDESATE</sequence>
<dbReference type="AlphaFoldDB" id="A0AAN6HFP0"/>
<dbReference type="EMBL" id="JAUJLE010000241">
    <property type="protein sequence ID" value="KAK0965615.1"/>
    <property type="molecule type" value="Genomic_DNA"/>
</dbReference>